<name>A0ABR4AIB0_9LECA</name>
<dbReference type="Pfam" id="PF20233">
    <property type="entry name" value="DUF6590"/>
    <property type="match status" value="1"/>
</dbReference>
<evidence type="ECO:0000313" key="3">
    <source>
        <dbReference type="EMBL" id="KAL2044838.1"/>
    </source>
</evidence>
<feature type="compositionally biased region" description="Low complexity" evidence="1">
    <location>
        <begin position="1"/>
        <end position="19"/>
    </location>
</feature>
<dbReference type="EMBL" id="JBEFKJ010000008">
    <property type="protein sequence ID" value="KAL2044838.1"/>
    <property type="molecule type" value="Genomic_DNA"/>
</dbReference>
<dbReference type="Proteomes" id="UP001590950">
    <property type="component" value="Unassembled WGS sequence"/>
</dbReference>
<accession>A0ABR4AIB0</accession>
<gene>
    <name evidence="3" type="ORF">N7G274_002613</name>
</gene>
<feature type="compositionally biased region" description="Polar residues" evidence="1">
    <location>
        <begin position="78"/>
        <end position="98"/>
    </location>
</feature>
<evidence type="ECO:0000313" key="4">
    <source>
        <dbReference type="Proteomes" id="UP001590950"/>
    </source>
</evidence>
<feature type="region of interest" description="Disordered" evidence="1">
    <location>
        <begin position="1"/>
        <end position="47"/>
    </location>
</feature>
<protein>
    <recommendedName>
        <fullName evidence="2">DUF6590 domain-containing protein</fullName>
    </recommendedName>
</protein>
<proteinExistence type="predicted"/>
<evidence type="ECO:0000256" key="1">
    <source>
        <dbReference type="SAM" id="MobiDB-lite"/>
    </source>
</evidence>
<evidence type="ECO:0000259" key="2">
    <source>
        <dbReference type="Pfam" id="PF20233"/>
    </source>
</evidence>
<comment type="caution">
    <text evidence="3">The sequence shown here is derived from an EMBL/GenBank/DDBJ whole genome shotgun (WGS) entry which is preliminary data.</text>
</comment>
<organism evidence="3 4">
    <name type="scientific">Stereocaulon virgatum</name>
    <dbReference type="NCBI Taxonomy" id="373712"/>
    <lineage>
        <taxon>Eukaryota</taxon>
        <taxon>Fungi</taxon>
        <taxon>Dikarya</taxon>
        <taxon>Ascomycota</taxon>
        <taxon>Pezizomycotina</taxon>
        <taxon>Lecanoromycetes</taxon>
        <taxon>OSLEUM clade</taxon>
        <taxon>Lecanoromycetidae</taxon>
        <taxon>Lecanorales</taxon>
        <taxon>Lecanorineae</taxon>
        <taxon>Stereocaulaceae</taxon>
        <taxon>Stereocaulon</taxon>
    </lineage>
</organism>
<feature type="region of interest" description="Disordered" evidence="1">
    <location>
        <begin position="69"/>
        <end position="99"/>
    </location>
</feature>
<feature type="compositionally biased region" description="Basic and acidic residues" evidence="1">
    <location>
        <begin position="27"/>
        <end position="47"/>
    </location>
</feature>
<keyword evidence="4" id="KW-1185">Reference proteome</keyword>
<reference evidence="3 4" key="1">
    <citation type="submission" date="2024-09" db="EMBL/GenBank/DDBJ databases">
        <title>Rethinking Asexuality: The Enigmatic Case of Functional Sexual Genes in Lepraria (Stereocaulaceae).</title>
        <authorList>
            <person name="Doellman M."/>
            <person name="Sun Y."/>
            <person name="Barcenas-Pena A."/>
            <person name="Lumbsch H.T."/>
            <person name="Grewe F."/>
        </authorList>
    </citation>
    <scope>NUCLEOTIDE SEQUENCE [LARGE SCALE GENOMIC DNA]</scope>
    <source>
        <strain evidence="3 4">Mercado 3170</strain>
    </source>
</reference>
<sequence>MTATRPPTFTRPTRNNIPRSIPSQDPTWRRELRSQDHGHGKDTDRVPSWKHRISCSLRLGVNKKRRYEQYQQGRHDGQSSSASARYSHATRYTDSNPTDRYGIAGKPSYVSSSYSKVTAISYAVNAFQRIGMQNSRFDEYRRYEKKDFKLGTIIRAPLHEEDFNRTSPAKLFNMSSAKSSHISFSDRFGAIYSEDRFLIVVAVFSRHYLAIPLYTYAGTGLKYKDDPGEYASIVDHRHPYSAAESPHVFKTAELKEGVRILSSSSVAHLAYPVPRLYKLHVAHQGRLDEEDTEKMIEIFQSIMANASRNLAIQNAAT</sequence>
<feature type="domain" description="DUF6590" evidence="2">
    <location>
        <begin position="146"/>
        <end position="295"/>
    </location>
</feature>
<dbReference type="InterPro" id="IPR046497">
    <property type="entry name" value="DUF6590"/>
</dbReference>